<evidence type="ECO:0000313" key="3">
    <source>
        <dbReference type="EMBL" id="QGR21406.1"/>
    </source>
</evidence>
<dbReference type="EMBL" id="CP045482">
    <property type="protein sequence ID" value="QGR21406.1"/>
    <property type="molecule type" value="Genomic_DNA"/>
</dbReference>
<proteinExistence type="predicted"/>
<gene>
    <name evidence="3" type="ORF">D1866_04950</name>
    <name evidence="2" type="ORF">GFB69_09875</name>
</gene>
<name>A0A650CUA7_ACIAM</name>
<accession>A0A650CUA7</accession>
<evidence type="ECO:0000313" key="4">
    <source>
        <dbReference type="Proteomes" id="UP000426328"/>
    </source>
</evidence>
<feature type="transmembrane region" description="Helical" evidence="1">
    <location>
        <begin position="12"/>
        <end position="31"/>
    </location>
</feature>
<sequence length="233" mass="26641">MIGRILVPSVSIILIGLGVIYFTLSSLYSSICYAKIIQFNEFTYRYVKYNATEFLFNGSVFLCYSINANKLVYVEGILNCSFKEIVKICKLVYGCLRCFKRIPEIASVTYLKILIGNYSEFKYAKPRIENATIKLKGEILNCNSILKYIVTNCGNVPIYLLKLYVHIVCKKCVKEGNKTVTKYVCKNYSINVYNWLNPGKIYKYCTLICKLACASITLCYKALCNTMYCTVNT</sequence>
<keyword evidence="1" id="KW-0812">Transmembrane</keyword>
<evidence type="ECO:0000313" key="5">
    <source>
        <dbReference type="Proteomes" id="UP000474054"/>
    </source>
</evidence>
<reference evidence="2 5" key="1">
    <citation type="submission" date="2019-10" db="EMBL/GenBank/DDBJ databases">
        <title>Comparative genomics of sulfur disproportionating microorganisms.</title>
        <authorList>
            <person name="Ward L.M."/>
            <person name="Bertran E."/>
            <person name="Johnston D."/>
        </authorList>
    </citation>
    <scope>NUCLEOTIDE SEQUENCE [LARGE SCALE GENOMIC DNA]</scope>
    <source>
        <strain evidence="2 5">DSM 3772</strain>
    </source>
</reference>
<dbReference type="Proteomes" id="UP000474054">
    <property type="component" value="Unassembled WGS sequence"/>
</dbReference>
<keyword evidence="4" id="KW-1185">Reference proteome</keyword>
<organism evidence="3 4">
    <name type="scientific">Acidianus ambivalens</name>
    <name type="common">Desulfurolobus ambivalens</name>
    <dbReference type="NCBI Taxonomy" id="2283"/>
    <lineage>
        <taxon>Archaea</taxon>
        <taxon>Thermoproteota</taxon>
        <taxon>Thermoprotei</taxon>
        <taxon>Sulfolobales</taxon>
        <taxon>Sulfolobaceae</taxon>
        <taxon>Acidianus</taxon>
    </lineage>
</organism>
<keyword evidence="1" id="KW-0472">Membrane</keyword>
<dbReference type="EMBL" id="WHYS01000002">
    <property type="protein sequence ID" value="MQL56039.1"/>
    <property type="molecule type" value="Genomic_DNA"/>
</dbReference>
<evidence type="ECO:0000313" key="2">
    <source>
        <dbReference type="EMBL" id="MQL56039.1"/>
    </source>
</evidence>
<dbReference type="AlphaFoldDB" id="A0A650CUA7"/>
<reference evidence="3 4" key="2">
    <citation type="submission" date="2019-10" db="EMBL/GenBank/DDBJ databases">
        <title>Genome Sequences from Six Type Strain Members of the Archaeal Family Sulfolobaceae: Acidianus ambivalens, Acidianus infernus, Metallosphaera prunae, Stygiolobus azoricus, Sulfolobus metallicus, and Sulfurisphaera ohwakuensis.</title>
        <authorList>
            <person name="Counts J.A."/>
            <person name="Kelly R.M."/>
        </authorList>
    </citation>
    <scope>NUCLEOTIDE SEQUENCE [LARGE SCALE GENOMIC DNA]</scope>
    <source>
        <strain evidence="3 4">LEI 10</strain>
    </source>
</reference>
<dbReference type="RefSeq" id="WP_152942359.1">
    <property type="nucleotide sequence ID" value="NZ_CP045482.1"/>
</dbReference>
<evidence type="ECO:0000256" key="1">
    <source>
        <dbReference type="SAM" id="Phobius"/>
    </source>
</evidence>
<dbReference type="GeneID" id="42779059"/>
<keyword evidence="1" id="KW-1133">Transmembrane helix</keyword>
<dbReference type="Proteomes" id="UP000426328">
    <property type="component" value="Chromosome"/>
</dbReference>
<protein>
    <submittedName>
        <fullName evidence="3">Uncharacterized protein</fullName>
    </submittedName>
</protein>
<dbReference type="KEGG" id="aamb:D1866_04950"/>